<evidence type="ECO:0000256" key="1">
    <source>
        <dbReference type="SAM" id="MobiDB-lite"/>
    </source>
</evidence>
<dbReference type="Pfam" id="PF13632">
    <property type="entry name" value="Glyco_trans_2_3"/>
    <property type="match status" value="1"/>
</dbReference>
<keyword evidence="4" id="KW-0808">Transferase</keyword>
<dbReference type="Pfam" id="PF00535">
    <property type="entry name" value="Glycos_transf_2"/>
    <property type="match status" value="1"/>
</dbReference>
<evidence type="ECO:0000313" key="5">
    <source>
        <dbReference type="Proteomes" id="UP001172708"/>
    </source>
</evidence>
<keyword evidence="5" id="KW-1185">Reference proteome</keyword>
<dbReference type="EC" id="2.4.-.-" evidence="4"/>
<sequence>MTLRERGPEVQLSVVIAAYNAAETLGAELEALAVQQAPFAWEVVISDNGSTDDTTEVAHAFAGRVPRLVIVDSSQLRGPGGARNVGAAAAVGAQLAFCDADDVVAPGWVAAMGEALSTDAIVTGTSRRRELNARPDEAQYHEWSRYVMPFFPQLPVAGAGNMGIRAALFSQLGGFDPRLRTGEDLDLCWRAQLLGHRLGHAPDARVDVTNREGLRATYRQFRSYGRGNRVLVDKYADVIAAFADLPAWEPDRGRGRGDAPTQAPTSSGRGAAVRSLASRALRKIGRTRRLSDLTHLASRVGYAAGSRWGRIETQVDRMPVPEDGPVVP</sequence>
<dbReference type="EMBL" id="JAUHQA010000001">
    <property type="protein sequence ID" value="MDN4481747.1"/>
    <property type="molecule type" value="Genomic_DNA"/>
</dbReference>
<evidence type="ECO:0000259" key="3">
    <source>
        <dbReference type="Pfam" id="PF13632"/>
    </source>
</evidence>
<dbReference type="GO" id="GO:0016757">
    <property type="term" value="F:glycosyltransferase activity"/>
    <property type="evidence" value="ECO:0007669"/>
    <property type="project" value="UniProtKB-KW"/>
</dbReference>
<evidence type="ECO:0000259" key="2">
    <source>
        <dbReference type="Pfam" id="PF00535"/>
    </source>
</evidence>
<feature type="domain" description="Glycosyltransferase 2-like" evidence="3">
    <location>
        <begin position="152"/>
        <end position="229"/>
    </location>
</feature>
<gene>
    <name evidence="4" type="ORF">QQX02_12525</name>
</gene>
<protein>
    <submittedName>
        <fullName evidence="4">Glycosyltransferase family A protein</fullName>
        <ecNumber evidence="4">2.4.-.-</ecNumber>
    </submittedName>
</protein>
<feature type="region of interest" description="Disordered" evidence="1">
    <location>
        <begin position="250"/>
        <end position="272"/>
    </location>
</feature>
<comment type="caution">
    <text evidence="4">The sequence shown here is derived from an EMBL/GenBank/DDBJ whole genome shotgun (WGS) entry which is preliminary data.</text>
</comment>
<dbReference type="InterPro" id="IPR050834">
    <property type="entry name" value="Glycosyltransf_2"/>
</dbReference>
<dbReference type="SUPFAM" id="SSF53448">
    <property type="entry name" value="Nucleotide-diphospho-sugar transferases"/>
    <property type="match status" value="1"/>
</dbReference>
<dbReference type="CDD" id="cd00761">
    <property type="entry name" value="Glyco_tranf_GTA_type"/>
    <property type="match status" value="1"/>
</dbReference>
<evidence type="ECO:0000313" key="4">
    <source>
        <dbReference type="EMBL" id="MDN4481747.1"/>
    </source>
</evidence>
<dbReference type="InterPro" id="IPR029044">
    <property type="entry name" value="Nucleotide-diphossugar_trans"/>
</dbReference>
<dbReference type="PANTHER" id="PTHR43685">
    <property type="entry name" value="GLYCOSYLTRANSFERASE"/>
    <property type="match status" value="1"/>
</dbReference>
<dbReference type="Gene3D" id="3.90.550.10">
    <property type="entry name" value="Spore Coat Polysaccharide Biosynthesis Protein SpsA, Chain A"/>
    <property type="match status" value="1"/>
</dbReference>
<feature type="domain" description="Glycosyltransferase 2-like" evidence="2">
    <location>
        <begin position="13"/>
        <end position="151"/>
    </location>
</feature>
<proteinExistence type="predicted"/>
<organism evidence="4 5">
    <name type="scientific">Demequina muriae</name>
    <dbReference type="NCBI Taxonomy" id="3051664"/>
    <lineage>
        <taxon>Bacteria</taxon>
        <taxon>Bacillati</taxon>
        <taxon>Actinomycetota</taxon>
        <taxon>Actinomycetes</taxon>
        <taxon>Micrococcales</taxon>
        <taxon>Demequinaceae</taxon>
        <taxon>Demequina</taxon>
    </lineage>
</organism>
<name>A0ABT8GJZ5_9MICO</name>
<dbReference type="InterPro" id="IPR001173">
    <property type="entry name" value="Glyco_trans_2-like"/>
</dbReference>
<reference evidence="4" key="1">
    <citation type="submission" date="2023-06" db="EMBL/GenBank/DDBJ databases">
        <title>Egi l300058.</title>
        <authorList>
            <person name="Gao L."/>
            <person name="Fang B.-Z."/>
            <person name="Li W.-J."/>
        </authorList>
    </citation>
    <scope>NUCLEOTIDE SEQUENCE</scope>
    <source>
        <strain evidence="4">EGI L300058</strain>
    </source>
</reference>
<accession>A0ABT8GJZ5</accession>
<dbReference type="PANTHER" id="PTHR43685:SF12">
    <property type="entry name" value="GLYCOSYL TRANSFERASE FAMILY 2"/>
    <property type="match status" value="1"/>
</dbReference>
<dbReference type="RefSeq" id="WP_301143485.1">
    <property type="nucleotide sequence ID" value="NZ_JAUHQA010000001.1"/>
</dbReference>
<dbReference type="Proteomes" id="UP001172708">
    <property type="component" value="Unassembled WGS sequence"/>
</dbReference>
<keyword evidence="4" id="KW-0328">Glycosyltransferase</keyword>